<keyword evidence="3" id="KW-1185">Reference proteome</keyword>
<proteinExistence type="predicted"/>
<organism evidence="2 3">
    <name type="scientific">Sphenostylis stenocarpa</name>
    <dbReference type="NCBI Taxonomy" id="92480"/>
    <lineage>
        <taxon>Eukaryota</taxon>
        <taxon>Viridiplantae</taxon>
        <taxon>Streptophyta</taxon>
        <taxon>Embryophyta</taxon>
        <taxon>Tracheophyta</taxon>
        <taxon>Spermatophyta</taxon>
        <taxon>Magnoliopsida</taxon>
        <taxon>eudicotyledons</taxon>
        <taxon>Gunneridae</taxon>
        <taxon>Pentapetalae</taxon>
        <taxon>rosids</taxon>
        <taxon>fabids</taxon>
        <taxon>Fabales</taxon>
        <taxon>Fabaceae</taxon>
        <taxon>Papilionoideae</taxon>
        <taxon>50 kb inversion clade</taxon>
        <taxon>NPAAA clade</taxon>
        <taxon>indigoferoid/millettioid clade</taxon>
        <taxon>Phaseoleae</taxon>
        <taxon>Sphenostylis</taxon>
    </lineage>
</organism>
<name>A0AA86SPQ0_9FABA</name>
<protein>
    <submittedName>
        <fullName evidence="2">Uncharacterized protein</fullName>
    </submittedName>
</protein>
<feature type="region of interest" description="Disordered" evidence="1">
    <location>
        <begin position="1"/>
        <end position="21"/>
    </location>
</feature>
<dbReference type="Proteomes" id="UP001189624">
    <property type="component" value="Chromosome 7"/>
</dbReference>
<dbReference type="EMBL" id="OY731404">
    <property type="protein sequence ID" value="CAJ1969121.1"/>
    <property type="molecule type" value="Genomic_DNA"/>
</dbReference>
<dbReference type="Gramene" id="rna-AYBTSS11_LOCUS22095">
    <property type="protein sequence ID" value="CAJ1969121.1"/>
    <property type="gene ID" value="gene-AYBTSS11_LOCUS22095"/>
</dbReference>
<accession>A0AA86SPQ0</accession>
<dbReference type="AlphaFoldDB" id="A0AA86SPQ0"/>
<sequence length="55" mass="6386">MEKVHVSQHNREGSQIRRTRNFKTKATVYKTELKFLRSGGGYHSINSKLKSKSVH</sequence>
<evidence type="ECO:0000313" key="2">
    <source>
        <dbReference type="EMBL" id="CAJ1969121.1"/>
    </source>
</evidence>
<reference evidence="2" key="1">
    <citation type="submission" date="2023-10" db="EMBL/GenBank/DDBJ databases">
        <authorList>
            <person name="Domelevo Entfellner J.-B."/>
        </authorList>
    </citation>
    <scope>NUCLEOTIDE SEQUENCE</scope>
</reference>
<evidence type="ECO:0000256" key="1">
    <source>
        <dbReference type="SAM" id="MobiDB-lite"/>
    </source>
</evidence>
<gene>
    <name evidence="2" type="ORF">AYBTSS11_LOCUS22095</name>
</gene>
<feature type="compositionally biased region" description="Basic and acidic residues" evidence="1">
    <location>
        <begin position="1"/>
        <end position="15"/>
    </location>
</feature>
<evidence type="ECO:0000313" key="3">
    <source>
        <dbReference type="Proteomes" id="UP001189624"/>
    </source>
</evidence>